<dbReference type="RefSeq" id="WP_179817277.1">
    <property type="nucleotide sequence ID" value="NZ_JACBZD010000002.1"/>
</dbReference>
<gene>
    <name evidence="5" type="ORF">FHU37_005504</name>
</gene>
<evidence type="ECO:0000313" key="5">
    <source>
        <dbReference type="EMBL" id="NYI08475.1"/>
    </source>
</evidence>
<evidence type="ECO:0000259" key="4">
    <source>
        <dbReference type="Pfam" id="PF13579"/>
    </source>
</evidence>
<reference evidence="5 6" key="1">
    <citation type="submission" date="2020-07" db="EMBL/GenBank/DDBJ databases">
        <title>Sequencing the genomes of 1000 actinobacteria strains.</title>
        <authorList>
            <person name="Klenk H.-P."/>
        </authorList>
    </citation>
    <scope>NUCLEOTIDE SEQUENCE [LARGE SCALE GENOMIC DNA]</scope>
    <source>
        <strain evidence="5 6">DSM 42178</strain>
    </source>
</reference>
<feature type="compositionally biased region" description="Basic and acidic residues" evidence="3">
    <location>
        <begin position="470"/>
        <end position="482"/>
    </location>
</feature>
<feature type="region of interest" description="Disordered" evidence="3">
    <location>
        <begin position="456"/>
        <end position="482"/>
    </location>
</feature>
<keyword evidence="2 5" id="KW-0808">Transferase</keyword>
<feature type="compositionally biased region" description="Low complexity" evidence="3">
    <location>
        <begin position="456"/>
        <end position="469"/>
    </location>
</feature>
<dbReference type="Proteomes" id="UP000567795">
    <property type="component" value="Unassembled WGS sequence"/>
</dbReference>
<feature type="domain" description="Glycosyltransferase subfamily 4-like N-terminal" evidence="4">
    <location>
        <begin position="31"/>
        <end position="235"/>
    </location>
</feature>
<dbReference type="Gene3D" id="3.40.50.2000">
    <property type="entry name" value="Glycogen Phosphorylase B"/>
    <property type="match status" value="2"/>
</dbReference>
<dbReference type="SUPFAM" id="SSF53756">
    <property type="entry name" value="UDP-Glycosyltransferase/glycogen phosphorylase"/>
    <property type="match status" value="1"/>
</dbReference>
<evidence type="ECO:0000256" key="1">
    <source>
        <dbReference type="ARBA" id="ARBA00022676"/>
    </source>
</evidence>
<sequence length="482" mass="53406">MTRPTRATPRPPRALYLAFYFPPSRASGVFRARATANLLAERGWEVTVHSAPREFFARYIDSYDASLEASVHPAVRVERPPMSYFRWERDLRRYGPLRANLPVLANAAYNWAQANVFPEHYASWIPHVLRHALRAHLRRPFDVVIASGNPFASFAAAWLIGRLTRVPYVLDYRDAWTFNQFTEELKFPPRSRAWEWEARVLRDAAEVVFVNEGMLRWHAERYPFAAGRMRVVPNGWEPEILGAASGAATAGEASGGGRRPGPLRFGYLGTVTSYMPLEELFDGWRLARAHPELADAELLVHGHLGFFPHDAAPLMERIPTGEGLGVSYRGPVEKARVGEVYRDLDVLLFCVPGARYVTTGKVFEYMATGKPVVSVHRPGIAAEEVLRGYPLWFAGEELDAADVAASMVAAARAARTLTPARTRAARAHAARFTRAATLTPWERRLRALAASRGAQVGAASGSDAGTGADAGERLLHGEGARR</sequence>
<dbReference type="PANTHER" id="PTHR45947:SF3">
    <property type="entry name" value="SULFOQUINOVOSYL TRANSFERASE SQD2"/>
    <property type="match status" value="1"/>
</dbReference>
<name>A0A853A213_9ACTN</name>
<proteinExistence type="predicted"/>
<accession>A0A853A213</accession>
<organism evidence="5 6">
    <name type="scientific">Allostreptomyces psammosilenae</name>
    <dbReference type="NCBI Taxonomy" id="1892865"/>
    <lineage>
        <taxon>Bacteria</taxon>
        <taxon>Bacillati</taxon>
        <taxon>Actinomycetota</taxon>
        <taxon>Actinomycetes</taxon>
        <taxon>Kitasatosporales</taxon>
        <taxon>Streptomycetaceae</taxon>
        <taxon>Allostreptomyces</taxon>
    </lineage>
</organism>
<protein>
    <submittedName>
        <fullName evidence="5">Glycosyltransferase involved in cell wall biosynthesis</fullName>
    </submittedName>
</protein>
<dbReference type="Pfam" id="PF13692">
    <property type="entry name" value="Glyco_trans_1_4"/>
    <property type="match status" value="1"/>
</dbReference>
<dbReference type="GO" id="GO:0016757">
    <property type="term" value="F:glycosyltransferase activity"/>
    <property type="evidence" value="ECO:0007669"/>
    <property type="project" value="UniProtKB-KW"/>
</dbReference>
<dbReference type="Pfam" id="PF13579">
    <property type="entry name" value="Glyco_trans_4_4"/>
    <property type="match status" value="1"/>
</dbReference>
<dbReference type="InterPro" id="IPR050194">
    <property type="entry name" value="Glycosyltransferase_grp1"/>
</dbReference>
<keyword evidence="6" id="KW-1185">Reference proteome</keyword>
<evidence type="ECO:0000313" key="6">
    <source>
        <dbReference type="Proteomes" id="UP000567795"/>
    </source>
</evidence>
<dbReference type="AlphaFoldDB" id="A0A853A213"/>
<dbReference type="GO" id="GO:1901137">
    <property type="term" value="P:carbohydrate derivative biosynthetic process"/>
    <property type="evidence" value="ECO:0007669"/>
    <property type="project" value="UniProtKB-ARBA"/>
</dbReference>
<evidence type="ECO:0000256" key="2">
    <source>
        <dbReference type="ARBA" id="ARBA00022679"/>
    </source>
</evidence>
<comment type="caution">
    <text evidence="5">The sequence shown here is derived from an EMBL/GenBank/DDBJ whole genome shotgun (WGS) entry which is preliminary data.</text>
</comment>
<dbReference type="InterPro" id="IPR028098">
    <property type="entry name" value="Glyco_trans_4-like_N"/>
</dbReference>
<dbReference type="PANTHER" id="PTHR45947">
    <property type="entry name" value="SULFOQUINOVOSYL TRANSFERASE SQD2"/>
    <property type="match status" value="1"/>
</dbReference>
<keyword evidence="1" id="KW-0328">Glycosyltransferase</keyword>
<evidence type="ECO:0000256" key="3">
    <source>
        <dbReference type="SAM" id="MobiDB-lite"/>
    </source>
</evidence>
<dbReference type="EMBL" id="JACBZD010000002">
    <property type="protein sequence ID" value="NYI08475.1"/>
    <property type="molecule type" value="Genomic_DNA"/>
</dbReference>